<evidence type="ECO:0000259" key="7">
    <source>
        <dbReference type="Pfam" id="PF17390"/>
    </source>
</evidence>
<feature type="domain" description="Alpha-L-rhamnosidase C-terminal" evidence="7">
    <location>
        <begin position="985"/>
        <end position="1044"/>
    </location>
</feature>
<dbReference type="Proteomes" id="UP001320972">
    <property type="component" value="Unassembled WGS sequence"/>
</dbReference>
<dbReference type="Pfam" id="PF17389">
    <property type="entry name" value="Bac_rhamnosid6H"/>
    <property type="match status" value="1"/>
</dbReference>
<feature type="domain" description="Alpha-L-rhamnosidase six-hairpin glycosidase" evidence="6">
    <location>
        <begin position="634"/>
        <end position="970"/>
    </location>
</feature>
<evidence type="ECO:0000256" key="2">
    <source>
        <dbReference type="ARBA" id="ARBA00012652"/>
    </source>
</evidence>
<dbReference type="Gene3D" id="2.60.40.10">
    <property type="entry name" value="Immunoglobulins"/>
    <property type="match status" value="1"/>
</dbReference>
<feature type="domain" description="Alpha-L-rhamnosidase concanavalin-like" evidence="4">
    <location>
        <begin position="530"/>
        <end position="628"/>
    </location>
</feature>
<organism evidence="8 9">
    <name type="scientific">Natronoglomus mannanivorans</name>
    <dbReference type="NCBI Taxonomy" id="2979990"/>
    <lineage>
        <taxon>Archaea</taxon>
        <taxon>Methanobacteriati</taxon>
        <taxon>Methanobacteriota</taxon>
        <taxon>Stenosarchaea group</taxon>
        <taxon>Halobacteria</taxon>
        <taxon>Halobacteriales</taxon>
        <taxon>Natrialbaceae</taxon>
        <taxon>Natronoglomus</taxon>
    </lineage>
</organism>
<protein>
    <recommendedName>
        <fullName evidence="2">alpha-L-rhamnosidase</fullName>
        <ecNumber evidence="2">3.2.1.40</ecNumber>
    </recommendedName>
</protein>
<dbReference type="Gene3D" id="2.60.420.10">
    <property type="entry name" value="Maltose phosphorylase, domain 3"/>
    <property type="match status" value="1"/>
</dbReference>
<dbReference type="EMBL" id="JAOPKB010000019">
    <property type="protein sequence ID" value="MCU4975485.1"/>
    <property type="molecule type" value="Genomic_DNA"/>
</dbReference>
<dbReference type="GO" id="GO:0016787">
    <property type="term" value="F:hydrolase activity"/>
    <property type="evidence" value="ECO:0007669"/>
    <property type="project" value="UniProtKB-KW"/>
</dbReference>
<evidence type="ECO:0000256" key="3">
    <source>
        <dbReference type="ARBA" id="ARBA00022801"/>
    </source>
</evidence>
<evidence type="ECO:0000313" key="8">
    <source>
        <dbReference type="EMBL" id="MCU4975485.1"/>
    </source>
</evidence>
<dbReference type="InterPro" id="IPR013737">
    <property type="entry name" value="Bac_rhamnosid_N"/>
</dbReference>
<dbReference type="PANTHER" id="PTHR33307">
    <property type="entry name" value="ALPHA-RHAMNOSIDASE (EUROFUNG)"/>
    <property type="match status" value="1"/>
</dbReference>
<comment type="catalytic activity">
    <reaction evidence="1">
        <text>Hydrolysis of terminal non-reducing alpha-L-rhamnose residues in alpha-L-rhamnosides.</text>
        <dbReference type="EC" id="3.2.1.40"/>
    </reaction>
</comment>
<evidence type="ECO:0000259" key="4">
    <source>
        <dbReference type="Pfam" id="PF05592"/>
    </source>
</evidence>
<evidence type="ECO:0000259" key="5">
    <source>
        <dbReference type="Pfam" id="PF08531"/>
    </source>
</evidence>
<dbReference type="InterPro" id="IPR008928">
    <property type="entry name" value="6-hairpin_glycosidase_sf"/>
</dbReference>
<dbReference type="InterPro" id="IPR016007">
    <property type="entry name" value="Alpha_rhamnosid"/>
</dbReference>
<evidence type="ECO:0000256" key="1">
    <source>
        <dbReference type="ARBA" id="ARBA00001445"/>
    </source>
</evidence>
<accession>A0ABT2QKL9</accession>
<dbReference type="InterPro" id="IPR035398">
    <property type="entry name" value="Bac_rhamnosid_C"/>
</dbReference>
<dbReference type="RefSeq" id="WP_338009203.1">
    <property type="nucleotide sequence ID" value="NZ_JAOPKB010000019.1"/>
</dbReference>
<evidence type="ECO:0000259" key="6">
    <source>
        <dbReference type="Pfam" id="PF17389"/>
    </source>
</evidence>
<dbReference type="InterPro" id="IPR008979">
    <property type="entry name" value="Galactose-bd-like_sf"/>
</dbReference>
<dbReference type="Pfam" id="PF17390">
    <property type="entry name" value="Bac_rhamnosid_C"/>
    <property type="match status" value="1"/>
</dbReference>
<keyword evidence="9" id="KW-1185">Reference proteome</keyword>
<dbReference type="Gene3D" id="1.50.10.10">
    <property type="match status" value="1"/>
</dbReference>
<dbReference type="PIRSF" id="PIRSF010631">
    <property type="entry name" value="A-rhamnsds"/>
    <property type="match status" value="1"/>
</dbReference>
<dbReference type="Pfam" id="PF05592">
    <property type="entry name" value="Bac_rhamnosid"/>
    <property type="match status" value="1"/>
</dbReference>
<dbReference type="PANTHER" id="PTHR33307:SF6">
    <property type="entry name" value="ALPHA-RHAMNOSIDASE (EUROFUNG)-RELATED"/>
    <property type="match status" value="1"/>
</dbReference>
<reference evidence="8 9" key="1">
    <citation type="submission" date="2022-09" db="EMBL/GenBank/DDBJ databases">
        <title>Enrichment on poylsaccharides allowed isolation of novel metabolic and taxonomic groups of Haloarchaea.</title>
        <authorList>
            <person name="Sorokin D.Y."/>
            <person name="Elcheninov A.G."/>
            <person name="Khizhniak T.V."/>
            <person name="Kolganova T.V."/>
            <person name="Kublanov I.V."/>
        </authorList>
    </citation>
    <scope>NUCLEOTIDE SEQUENCE [LARGE SCALE GENOMIC DNA]</scope>
    <source>
        <strain evidence="8 9">AArc-m2/3/4</strain>
    </source>
</reference>
<evidence type="ECO:0000313" key="9">
    <source>
        <dbReference type="Proteomes" id="UP001320972"/>
    </source>
</evidence>
<dbReference type="SUPFAM" id="SSF48208">
    <property type="entry name" value="Six-hairpin glycosidases"/>
    <property type="match status" value="1"/>
</dbReference>
<gene>
    <name evidence="8" type="ORF">OB955_22610</name>
</gene>
<sequence>MSSPSSLPAVLDLRVEYETDPINARPEAPRFSWRATSPGKGSTQSAYRLLVARSRESIEKRTGDLWDTGRVDRSTSTNVEYDGISLESGTDYYWTVRVWDENGVASDWAACATFSTAIAENDWDGAWIGHQPDLGDTNGYRSHWRPPDDDSREWVQIDLGESVDVREIELHPAAPFDGLETPDGHPVTAYYSHDDSPRPDAPHGVGFPVRYRVEVADDPAFADAHTVVDRTDDDQPNPSPDSVTVNADSATGRFVRVTATDLYEFDPATTPREEFSSTKPDYRPEERRPWKLFALAAIAVRDDDGEDLAKGRPVTASSSIEEETWGTSHLVNGRYRPHVDSTSPLLRTEVKLGDVARARAHVCTLGYGELYVNGERLGEAVLDPAWTQYDERVLYNTYDVTDALEAGENAIGLWLGRGWFGRNAVNWSGYGSPRAIVQLDVEYADGTTKSVTTDSSWRATESPIVRNDIYAGETYDARREQPGWAAPQFDDSEWDDASVVGASGGRLAPQRTPPIRVTETIEPESVTKRESGSIIDFGENLVGRLALTIRGANDGDEIALEHAEALDERGELSVVDLRTADATDRYIAGGADVETYRPRFTYHGFRYAKVTGYPGELSDDDVRAERVHTDVEPIGTFECSNEDVTRIQENAERGLRGNLHGVLTDCPQRDERFGWTGDNHIAAPTVMYNFDATLFYEKWMDDHADVRSEHGYVADTVPYGYGTKPEDPTWGITQVTVPWHLYRHYGDVGVLERHYEGMRRYVDYWFDRCEDGILPDEYANYGDWLAFENAEGRRGLPYDLFNTAFHYHTTNCFTQIASILGNDADATRYASRAEFIADAFTDEFFDESSHRYGPGTQSSYAVPLFVGLVPDEQVDAVVAGLVEKVRSDGSKLRTGFLGTRPLIHALVEHGYEDLAYEVITQPEQPGWMYMVHQGATTMWERWDSDEQVGSGMNSLNHSPFTFVSEWFYERLAGLRIDESMHETGRVEIDPAFVDDLEWVEGALETVNGRLASRWERTAEGIALSVEIPWNTVATVSLPSIDDEAAITEGGDPVWDGEASASLPAGVTSVGTDGGFLAIEIGSGSYEFEITSI</sequence>
<dbReference type="Pfam" id="PF25788">
    <property type="entry name" value="Ig_Rha78A_N"/>
    <property type="match status" value="1"/>
</dbReference>
<dbReference type="EC" id="3.2.1.40" evidence="2"/>
<comment type="caution">
    <text evidence="8">The sequence shown here is derived from an EMBL/GenBank/DDBJ whole genome shotgun (WGS) entry which is preliminary data.</text>
</comment>
<dbReference type="InterPro" id="IPR035396">
    <property type="entry name" value="Bac_rhamnosid6H"/>
</dbReference>
<name>A0ABT2QKL9_9EURY</name>
<dbReference type="Pfam" id="PF08531">
    <property type="entry name" value="Bac_rhamnosid_N"/>
    <property type="match status" value="1"/>
</dbReference>
<dbReference type="SUPFAM" id="SSF49785">
    <property type="entry name" value="Galactose-binding domain-like"/>
    <property type="match status" value="1"/>
</dbReference>
<dbReference type="InterPro" id="IPR008902">
    <property type="entry name" value="Rhamnosid_concanavalin"/>
</dbReference>
<dbReference type="InterPro" id="IPR013783">
    <property type="entry name" value="Ig-like_fold"/>
</dbReference>
<proteinExistence type="predicted"/>
<keyword evidence="3 8" id="KW-0378">Hydrolase</keyword>
<dbReference type="InterPro" id="IPR012341">
    <property type="entry name" value="6hp_glycosidase-like_sf"/>
</dbReference>
<feature type="domain" description="Bacterial alpha-L-rhamnosidase N-terminal" evidence="5">
    <location>
        <begin position="354"/>
        <end position="519"/>
    </location>
</feature>
<dbReference type="Gene3D" id="2.60.120.260">
    <property type="entry name" value="Galactose-binding domain-like"/>
    <property type="match status" value="3"/>
</dbReference>